<dbReference type="PANTHER" id="PTHR43649">
    <property type="entry name" value="ARABINOSE-BINDING PROTEIN-RELATED"/>
    <property type="match status" value="1"/>
</dbReference>
<accession>A0A1T5M0H1</accession>
<keyword evidence="1" id="KW-0732">Signal</keyword>
<organism evidence="2 3">
    <name type="scientific">Krasilnikoviella flava</name>
    <dbReference type="NCBI Taxonomy" id="526729"/>
    <lineage>
        <taxon>Bacteria</taxon>
        <taxon>Bacillati</taxon>
        <taxon>Actinomycetota</taxon>
        <taxon>Actinomycetes</taxon>
        <taxon>Micrococcales</taxon>
        <taxon>Promicromonosporaceae</taxon>
        <taxon>Krasilnikoviella</taxon>
    </lineage>
</organism>
<dbReference type="PANTHER" id="PTHR43649:SF12">
    <property type="entry name" value="DIACETYLCHITOBIOSE BINDING PROTEIN DASA"/>
    <property type="match status" value="1"/>
</dbReference>
<dbReference type="STRING" id="526729.SAMN04324258_4251"/>
<dbReference type="InterPro" id="IPR050490">
    <property type="entry name" value="Bact_solute-bd_prot1"/>
</dbReference>
<name>A0A1T5M0H1_9MICO</name>
<gene>
    <name evidence="2" type="ORF">SAMN04324258_4251</name>
</gene>
<dbReference type="Pfam" id="PF01547">
    <property type="entry name" value="SBP_bac_1"/>
    <property type="match status" value="1"/>
</dbReference>
<feature type="signal peptide" evidence="1">
    <location>
        <begin position="1"/>
        <end position="24"/>
    </location>
</feature>
<reference evidence="2 3" key="1">
    <citation type="submission" date="2017-02" db="EMBL/GenBank/DDBJ databases">
        <authorList>
            <person name="Peterson S.W."/>
        </authorList>
    </citation>
    <scope>NUCLEOTIDE SEQUENCE [LARGE SCALE GENOMIC DNA]</scope>
    <source>
        <strain evidence="2 3">DSM 21481</strain>
    </source>
</reference>
<sequence>MITRRTFLSAAAASAAALSLGACAPRASSSDAVIRYWGMGAADADKDLKVIGAFNATKAGSGITLDVNQVPSNGVADMSQIITAVRGGTAPDVWQMDRFNAVQNASIGLLEPIGGLIEKYEDSSVDEFTRQWVQFAVDELTYDGQLYGLPINTDARGIMYNENLLRQAGIDLDMFDPEQHVLTWDEIREVSRKLTTTDSRGNFETLGFVPWDGEGWPYTWAFGLGAQLYSNETAAVTLDSPQWRSVFELYADWAEEFPYAKADAFFATYQPPNSPPSQTAVFSERLAMATTGPFSIRSNEKYAPKLPLKFTWLPVGAEGDDTYSWSGGASLVVPKGAKMTRNLWEFMKFYTGYEGQSILQPLLGDLPTNLKTIQAGHYNPKAELFRQMLPTSTSRPPLPVGSVAWDTLQRSRSSVIIGSATPEQVIANNQLSVAPKMALFEGYQMPATYGQNSVIPS</sequence>
<dbReference type="RefSeq" id="WP_079576573.1">
    <property type="nucleotide sequence ID" value="NZ_FUZQ01000008.1"/>
</dbReference>
<dbReference type="PROSITE" id="PS51257">
    <property type="entry name" value="PROKAR_LIPOPROTEIN"/>
    <property type="match status" value="1"/>
</dbReference>
<evidence type="ECO:0000256" key="1">
    <source>
        <dbReference type="SAM" id="SignalP"/>
    </source>
</evidence>
<dbReference type="SUPFAM" id="SSF53850">
    <property type="entry name" value="Periplasmic binding protein-like II"/>
    <property type="match status" value="1"/>
</dbReference>
<evidence type="ECO:0000313" key="3">
    <source>
        <dbReference type="Proteomes" id="UP000189777"/>
    </source>
</evidence>
<proteinExistence type="predicted"/>
<protein>
    <submittedName>
        <fullName evidence="2">ABC-type glycerol-3-phosphate transport system, substrate-binding protein</fullName>
    </submittedName>
</protein>
<dbReference type="InterPro" id="IPR006059">
    <property type="entry name" value="SBP"/>
</dbReference>
<feature type="chain" id="PRO_5039025463" evidence="1">
    <location>
        <begin position="25"/>
        <end position="457"/>
    </location>
</feature>
<dbReference type="InterPro" id="IPR006311">
    <property type="entry name" value="TAT_signal"/>
</dbReference>
<dbReference type="OrthoDB" id="9795467at2"/>
<evidence type="ECO:0000313" key="2">
    <source>
        <dbReference type="EMBL" id="SKC81544.1"/>
    </source>
</evidence>
<dbReference type="Gene3D" id="3.40.190.10">
    <property type="entry name" value="Periplasmic binding protein-like II"/>
    <property type="match status" value="2"/>
</dbReference>
<dbReference type="AlphaFoldDB" id="A0A1T5M0H1"/>
<dbReference type="Proteomes" id="UP000189777">
    <property type="component" value="Unassembled WGS sequence"/>
</dbReference>
<keyword evidence="3" id="KW-1185">Reference proteome</keyword>
<dbReference type="EMBL" id="FUZQ01000008">
    <property type="protein sequence ID" value="SKC81544.1"/>
    <property type="molecule type" value="Genomic_DNA"/>
</dbReference>
<dbReference type="PROSITE" id="PS51318">
    <property type="entry name" value="TAT"/>
    <property type="match status" value="1"/>
</dbReference>